<accession>A0A5S6QKQ4</accession>
<feature type="region of interest" description="Disordered" evidence="1">
    <location>
        <begin position="1"/>
        <end position="57"/>
    </location>
</feature>
<dbReference type="Gene3D" id="1.20.5.430">
    <property type="match status" value="1"/>
</dbReference>
<name>A0A5S6QKQ4_TRIMR</name>
<evidence type="ECO:0000256" key="1">
    <source>
        <dbReference type="SAM" id="MobiDB-lite"/>
    </source>
</evidence>
<evidence type="ECO:0000313" key="2">
    <source>
        <dbReference type="Proteomes" id="UP000046395"/>
    </source>
</evidence>
<evidence type="ECO:0000313" key="3">
    <source>
        <dbReference type="WBParaSite" id="TMUE_2000007765.1"/>
    </source>
</evidence>
<organism evidence="2 3">
    <name type="scientific">Trichuris muris</name>
    <name type="common">Mouse whipworm</name>
    <dbReference type="NCBI Taxonomy" id="70415"/>
    <lineage>
        <taxon>Eukaryota</taxon>
        <taxon>Metazoa</taxon>
        <taxon>Ecdysozoa</taxon>
        <taxon>Nematoda</taxon>
        <taxon>Enoplea</taxon>
        <taxon>Dorylaimia</taxon>
        <taxon>Trichinellida</taxon>
        <taxon>Trichuridae</taxon>
        <taxon>Trichuris</taxon>
    </lineage>
</organism>
<dbReference type="Proteomes" id="UP000046395">
    <property type="component" value="Unassembled WGS sequence"/>
</dbReference>
<keyword evidence="2" id="KW-1185">Reference proteome</keyword>
<feature type="compositionally biased region" description="Polar residues" evidence="1">
    <location>
        <begin position="1"/>
        <end position="19"/>
    </location>
</feature>
<proteinExistence type="predicted"/>
<protein>
    <submittedName>
        <fullName evidence="3">Uncharacterized protein</fullName>
    </submittedName>
</protein>
<sequence length="108" mass="12365">MSSQDCSGLQSADGSTAEQPSLYVTPPAYNIGGDVNQSEEEKRNFDQESTENVDPHDAQEVCDYFREMLVQVQQRFTMMSDQIMKKNILSPRYRFFSVFALNMSCRFA</sequence>
<dbReference type="AlphaFoldDB" id="A0A5S6QKQ4"/>
<reference evidence="3" key="1">
    <citation type="submission" date="2019-12" db="UniProtKB">
        <authorList>
            <consortium name="WormBaseParasite"/>
        </authorList>
    </citation>
    <scope>IDENTIFICATION</scope>
</reference>
<dbReference type="WBParaSite" id="TMUE_2000007765.1">
    <property type="protein sequence ID" value="TMUE_2000007765.1"/>
    <property type="gene ID" value="WBGene00290297"/>
</dbReference>